<feature type="domain" description="Lumazine-binding" evidence="11">
    <location>
        <begin position="97"/>
        <end position="193"/>
    </location>
</feature>
<dbReference type="InterPro" id="IPR017938">
    <property type="entry name" value="Riboflavin_synthase-like_b-brl"/>
</dbReference>
<dbReference type="PANTHER" id="PTHR21098">
    <property type="entry name" value="RIBOFLAVIN SYNTHASE ALPHA CHAIN"/>
    <property type="match status" value="1"/>
</dbReference>
<dbReference type="Pfam" id="PF00677">
    <property type="entry name" value="Lum_binding"/>
    <property type="match status" value="2"/>
</dbReference>
<feature type="repeat" description="Lumazine-binding" evidence="10">
    <location>
        <begin position="97"/>
        <end position="193"/>
    </location>
</feature>
<evidence type="ECO:0000313" key="12">
    <source>
        <dbReference type="EMBL" id="AEH44279.1"/>
    </source>
</evidence>
<dbReference type="NCBIfam" id="NF006767">
    <property type="entry name" value="PRK09289.1"/>
    <property type="match status" value="1"/>
</dbReference>
<dbReference type="EC" id="2.5.1.9" evidence="4 9"/>
<feature type="domain" description="Lumazine-binding" evidence="11">
    <location>
        <begin position="1"/>
        <end position="96"/>
    </location>
</feature>
<name>F8AAK7_THEID</name>
<protein>
    <recommendedName>
        <fullName evidence="5 9">Riboflavin synthase</fullName>
        <ecNumber evidence="4 9">2.5.1.9</ecNumber>
    </recommendedName>
</protein>
<organism evidence="12 13">
    <name type="scientific">Thermodesulfatator indicus (strain DSM 15286 / JCM 11887 / CIR29812)</name>
    <dbReference type="NCBI Taxonomy" id="667014"/>
    <lineage>
        <taxon>Bacteria</taxon>
        <taxon>Pseudomonadati</taxon>
        <taxon>Thermodesulfobacteriota</taxon>
        <taxon>Thermodesulfobacteria</taxon>
        <taxon>Thermodesulfobacteriales</taxon>
        <taxon>Thermodesulfatatoraceae</taxon>
        <taxon>Thermodesulfatator</taxon>
    </lineage>
</organism>
<proteinExistence type="predicted"/>
<dbReference type="PROSITE" id="PS51177">
    <property type="entry name" value="LUMAZINE_BIND"/>
    <property type="match status" value="2"/>
</dbReference>
<accession>F8AAK7</accession>
<keyword evidence="7 12" id="KW-0808">Transferase</keyword>
<dbReference type="GO" id="GO:0004746">
    <property type="term" value="F:riboflavin synthase activity"/>
    <property type="evidence" value="ECO:0007669"/>
    <property type="project" value="UniProtKB-UniRule"/>
</dbReference>
<keyword evidence="6" id="KW-0686">Riboflavin biosynthesis</keyword>
<evidence type="ECO:0000256" key="8">
    <source>
        <dbReference type="ARBA" id="ARBA00022737"/>
    </source>
</evidence>
<keyword evidence="13" id="KW-1185">Reference proteome</keyword>
<evidence type="ECO:0000256" key="7">
    <source>
        <dbReference type="ARBA" id="ARBA00022679"/>
    </source>
</evidence>
<dbReference type="AlphaFoldDB" id="F8AAK7"/>
<dbReference type="NCBIfam" id="NF009566">
    <property type="entry name" value="PRK13020.1"/>
    <property type="match status" value="1"/>
</dbReference>
<keyword evidence="8" id="KW-0677">Repeat</keyword>
<dbReference type="FunFam" id="2.40.30.20:FF:000003">
    <property type="entry name" value="Riboflavin synthase, alpha subunit"/>
    <property type="match status" value="1"/>
</dbReference>
<evidence type="ECO:0000256" key="6">
    <source>
        <dbReference type="ARBA" id="ARBA00022619"/>
    </source>
</evidence>
<dbReference type="HOGENOM" id="CLU_034388_2_0_0"/>
<dbReference type="InterPro" id="IPR023366">
    <property type="entry name" value="ATP_synth_asu-like_sf"/>
</dbReference>
<dbReference type="KEGG" id="tid:Thein_0397"/>
<evidence type="ECO:0000259" key="11">
    <source>
        <dbReference type="PROSITE" id="PS51177"/>
    </source>
</evidence>
<dbReference type="InterPro" id="IPR026017">
    <property type="entry name" value="Lumazine-bd_dom"/>
</dbReference>
<dbReference type="NCBIfam" id="TIGR00187">
    <property type="entry name" value="ribE"/>
    <property type="match status" value="1"/>
</dbReference>
<dbReference type="OrthoDB" id="9788537at2"/>
<dbReference type="InParanoid" id="F8AAK7"/>
<evidence type="ECO:0000256" key="2">
    <source>
        <dbReference type="ARBA" id="ARBA00002803"/>
    </source>
</evidence>
<dbReference type="SUPFAM" id="SSF63380">
    <property type="entry name" value="Riboflavin synthase domain-like"/>
    <property type="match status" value="2"/>
</dbReference>
<evidence type="ECO:0000313" key="13">
    <source>
        <dbReference type="Proteomes" id="UP000006793"/>
    </source>
</evidence>
<dbReference type="PaxDb" id="667014-Thein_0397"/>
<reference evidence="13" key="1">
    <citation type="submission" date="2011-04" db="EMBL/GenBank/DDBJ databases">
        <title>The complete genome of Thermodesulfatator indicus DSM 15286.</title>
        <authorList>
            <person name="Lucas S."/>
            <person name="Copeland A."/>
            <person name="Lapidus A."/>
            <person name="Bruce D."/>
            <person name="Goodwin L."/>
            <person name="Pitluck S."/>
            <person name="Peters L."/>
            <person name="Kyrpides N."/>
            <person name="Mavromatis K."/>
            <person name="Pagani I."/>
            <person name="Ivanova N."/>
            <person name="Saunders L."/>
            <person name="Detter J.C."/>
            <person name="Tapia R."/>
            <person name="Han C."/>
            <person name="Land M."/>
            <person name="Hauser L."/>
            <person name="Markowitz V."/>
            <person name="Cheng J.-F."/>
            <person name="Hugenholtz P."/>
            <person name="Woyke T."/>
            <person name="Wu D."/>
            <person name="Spring S."/>
            <person name="Schroeder M."/>
            <person name="Brambilla E."/>
            <person name="Klenk H.-P."/>
            <person name="Eisen J.A."/>
        </authorList>
    </citation>
    <scope>NUCLEOTIDE SEQUENCE [LARGE SCALE GENOMIC DNA]</scope>
    <source>
        <strain evidence="13">DSM 15286 / JCM 11887 / CIR29812</strain>
    </source>
</reference>
<dbReference type="PIRSF" id="PIRSF000498">
    <property type="entry name" value="Riboflavin_syn_A"/>
    <property type="match status" value="1"/>
</dbReference>
<comment type="function">
    <text evidence="2">Catalyzes the dismutation of two molecules of 6,7-dimethyl-8-ribityllumazine, resulting in the formation of riboflavin and 5-amino-6-(D-ribitylamino)uracil.</text>
</comment>
<dbReference type="CDD" id="cd00402">
    <property type="entry name" value="Riboflavin_synthase_like"/>
    <property type="match status" value="1"/>
</dbReference>
<evidence type="ECO:0000256" key="10">
    <source>
        <dbReference type="PROSITE-ProRule" id="PRU00524"/>
    </source>
</evidence>
<dbReference type="eggNOG" id="COG0307">
    <property type="taxonomic scope" value="Bacteria"/>
</dbReference>
<evidence type="ECO:0000256" key="1">
    <source>
        <dbReference type="ARBA" id="ARBA00000968"/>
    </source>
</evidence>
<dbReference type="PATRIC" id="fig|667014.3.peg.412"/>
<comment type="pathway">
    <text evidence="3">Cofactor biosynthesis; riboflavin biosynthesis; riboflavin from 2-hydroxy-3-oxobutyl phosphate and 5-amino-6-(D-ribitylamino)uracil: step 2/2.</text>
</comment>
<evidence type="ECO:0000256" key="4">
    <source>
        <dbReference type="ARBA" id="ARBA00012827"/>
    </source>
</evidence>
<feature type="repeat" description="Lumazine-binding" evidence="10">
    <location>
        <begin position="1"/>
        <end position="96"/>
    </location>
</feature>
<evidence type="ECO:0000256" key="9">
    <source>
        <dbReference type="NCBIfam" id="TIGR00187"/>
    </source>
</evidence>
<dbReference type="Proteomes" id="UP000006793">
    <property type="component" value="Chromosome"/>
</dbReference>
<evidence type="ECO:0000256" key="5">
    <source>
        <dbReference type="ARBA" id="ARBA00013950"/>
    </source>
</evidence>
<reference evidence="12 13" key="2">
    <citation type="journal article" date="2012" name="Stand. Genomic Sci.">
        <title>Complete genome sequence of the thermophilic sulfate-reducing ocean bacterium Thermodesulfatator indicus type strain (CIR29812(T)).</title>
        <authorList>
            <person name="Anderson I."/>
            <person name="Saunders E."/>
            <person name="Lapidus A."/>
            <person name="Nolan M."/>
            <person name="Lucas S."/>
            <person name="Tice H."/>
            <person name="Del Rio T.G."/>
            <person name="Cheng J.F."/>
            <person name="Han C."/>
            <person name="Tapia R."/>
            <person name="Goodwin L.A."/>
            <person name="Pitluck S."/>
            <person name="Liolios K."/>
            <person name="Mavromatis K."/>
            <person name="Pagani I."/>
            <person name="Ivanova N."/>
            <person name="Mikhailova N."/>
            <person name="Pati A."/>
            <person name="Chen A."/>
            <person name="Palaniappan K."/>
            <person name="Land M."/>
            <person name="Hauser L."/>
            <person name="Jeffries C.D."/>
            <person name="Chang Y.J."/>
            <person name="Brambilla E.M."/>
            <person name="Rohde M."/>
            <person name="Spring S."/>
            <person name="Goker M."/>
            <person name="Detter J.C."/>
            <person name="Woyke T."/>
            <person name="Bristow J."/>
            <person name="Eisen J.A."/>
            <person name="Markowitz V."/>
            <person name="Hugenholtz P."/>
            <person name="Kyrpides N.C."/>
            <person name="Klenk H.P."/>
        </authorList>
    </citation>
    <scope>NUCLEOTIDE SEQUENCE [LARGE SCALE GENOMIC DNA]</scope>
    <source>
        <strain evidence="13">DSM 15286 / JCM 11887 / CIR29812</strain>
    </source>
</reference>
<evidence type="ECO:0000256" key="3">
    <source>
        <dbReference type="ARBA" id="ARBA00004887"/>
    </source>
</evidence>
<dbReference type="Gene3D" id="2.40.30.20">
    <property type="match status" value="2"/>
</dbReference>
<dbReference type="EMBL" id="CP002683">
    <property type="protein sequence ID" value="AEH44279.1"/>
    <property type="molecule type" value="Genomic_DNA"/>
</dbReference>
<dbReference type="FunFam" id="2.40.30.20:FF:000011">
    <property type="entry name" value="Riboflavin synthase alpha subunit"/>
    <property type="match status" value="1"/>
</dbReference>
<comment type="catalytic activity">
    <reaction evidence="1">
        <text>2 6,7-dimethyl-8-(1-D-ribityl)lumazine + H(+) = 5-amino-6-(D-ribitylamino)uracil + riboflavin</text>
        <dbReference type="Rhea" id="RHEA:20772"/>
        <dbReference type="ChEBI" id="CHEBI:15378"/>
        <dbReference type="ChEBI" id="CHEBI:15934"/>
        <dbReference type="ChEBI" id="CHEBI:57986"/>
        <dbReference type="ChEBI" id="CHEBI:58201"/>
        <dbReference type="EC" id="2.5.1.9"/>
    </reaction>
</comment>
<dbReference type="InterPro" id="IPR001783">
    <property type="entry name" value="Lumazine-bd"/>
</dbReference>
<dbReference type="STRING" id="667014.Thein_0397"/>
<sequence>MFTGIVEGLGEIVKIEPLANGKRFFILVPFDISDTKLGDSIAVNGACLTVTSLKGNVFSVDVSPETLRRTTLGNFSTGEKVNLERALRLGDRLGGHLVTGHVDGIGRVLDRRHQGEFIFYKVEVPKKLNRYLVEKGSIAVDGISLTVNQVKENTIELAIIPHTAKLTTIGFRKPGDEVNIEVDIIGKYVERLLKPYNQGSISEEFLKLHGFDING</sequence>
<dbReference type="GO" id="GO:0009231">
    <property type="term" value="P:riboflavin biosynthetic process"/>
    <property type="evidence" value="ECO:0007669"/>
    <property type="project" value="UniProtKB-KW"/>
</dbReference>
<dbReference type="RefSeq" id="WP_013907025.1">
    <property type="nucleotide sequence ID" value="NC_015681.1"/>
</dbReference>
<dbReference type="FunCoup" id="F8AAK7">
    <property type="interactions" value="446"/>
</dbReference>
<gene>
    <name evidence="12" type="ordered locus">Thein_0397</name>
</gene>
<dbReference type="PANTHER" id="PTHR21098:SF12">
    <property type="entry name" value="RIBOFLAVIN SYNTHASE"/>
    <property type="match status" value="1"/>
</dbReference>